<evidence type="ECO:0000256" key="1">
    <source>
        <dbReference type="SAM" id="Phobius"/>
    </source>
</evidence>
<keyword evidence="3" id="KW-1185">Reference proteome</keyword>
<dbReference type="EMBL" id="JAOYFB010000005">
    <property type="protein sequence ID" value="KAK4017039.1"/>
    <property type="molecule type" value="Genomic_DNA"/>
</dbReference>
<proteinExistence type="predicted"/>
<evidence type="ECO:0000313" key="2">
    <source>
        <dbReference type="EMBL" id="KAK4017039.1"/>
    </source>
</evidence>
<keyword evidence="1" id="KW-0472">Membrane</keyword>
<name>A0ABQ9ZVX5_9CRUS</name>
<keyword evidence="1" id="KW-0812">Transmembrane</keyword>
<evidence type="ECO:0000313" key="3">
    <source>
        <dbReference type="Proteomes" id="UP001234178"/>
    </source>
</evidence>
<dbReference type="Proteomes" id="UP001234178">
    <property type="component" value="Unassembled WGS sequence"/>
</dbReference>
<keyword evidence="1" id="KW-1133">Transmembrane helix</keyword>
<comment type="caution">
    <text evidence="2">The sequence shown here is derived from an EMBL/GenBank/DDBJ whole genome shotgun (WGS) entry which is preliminary data.</text>
</comment>
<organism evidence="2 3">
    <name type="scientific">Daphnia magna</name>
    <dbReference type="NCBI Taxonomy" id="35525"/>
    <lineage>
        <taxon>Eukaryota</taxon>
        <taxon>Metazoa</taxon>
        <taxon>Ecdysozoa</taxon>
        <taxon>Arthropoda</taxon>
        <taxon>Crustacea</taxon>
        <taxon>Branchiopoda</taxon>
        <taxon>Diplostraca</taxon>
        <taxon>Cladocera</taxon>
        <taxon>Anomopoda</taxon>
        <taxon>Daphniidae</taxon>
        <taxon>Daphnia</taxon>
    </lineage>
</organism>
<accession>A0ABQ9ZVX5</accession>
<protein>
    <submittedName>
        <fullName evidence="2">Uncharacterized protein</fullName>
    </submittedName>
</protein>
<reference evidence="2 3" key="1">
    <citation type="journal article" date="2023" name="Nucleic Acids Res.">
        <title>The hologenome of Daphnia magna reveals possible DNA methylation and microbiome-mediated evolution of the host genome.</title>
        <authorList>
            <person name="Chaturvedi A."/>
            <person name="Li X."/>
            <person name="Dhandapani V."/>
            <person name="Marshall H."/>
            <person name="Kissane S."/>
            <person name="Cuenca-Cambronero M."/>
            <person name="Asole G."/>
            <person name="Calvet F."/>
            <person name="Ruiz-Romero M."/>
            <person name="Marangio P."/>
            <person name="Guigo R."/>
            <person name="Rago D."/>
            <person name="Mirbahai L."/>
            <person name="Eastwood N."/>
            <person name="Colbourne J.K."/>
            <person name="Zhou J."/>
            <person name="Mallon E."/>
            <person name="Orsini L."/>
        </authorList>
    </citation>
    <scope>NUCLEOTIDE SEQUENCE [LARGE SCALE GENOMIC DNA]</scope>
    <source>
        <strain evidence="2">LRV0_1</strain>
    </source>
</reference>
<feature type="transmembrane region" description="Helical" evidence="1">
    <location>
        <begin position="119"/>
        <end position="136"/>
    </location>
</feature>
<sequence>MLGDGNHDVSYDCKDSRASSVRELIVAIILQDVGKTRQCDIRNGEKETNMVLAIQLKLDRERHTANLIQPNYATGRGSVTSHERCALFIGTHLEELKVIFNENAEKLGLYIFSFGYQQFFFIILAVVEVSLCHYLFNQDN</sequence>
<gene>
    <name evidence="2" type="ORF">OUZ56_031995</name>
</gene>